<dbReference type="Pfam" id="PF20645">
    <property type="entry name" value="Rrn7_cyclin_C"/>
    <property type="match status" value="1"/>
</dbReference>
<evidence type="ECO:0000256" key="1">
    <source>
        <dbReference type="SAM" id="MobiDB-lite"/>
    </source>
</evidence>
<name>A0A5K1JYC7_9APHY</name>
<reference evidence="3" key="1">
    <citation type="submission" date="2019-10" db="EMBL/GenBank/DDBJ databases">
        <authorList>
            <person name="Nor Muhammad N."/>
        </authorList>
    </citation>
    <scope>NUCLEOTIDE SEQUENCE</scope>
</reference>
<protein>
    <recommendedName>
        <fullName evidence="2">Rrn7/TAF1B C-terminal cyclin domain-containing protein</fullName>
    </recommendedName>
</protein>
<feature type="domain" description="Rrn7/TAF1B C-terminal cyclin" evidence="2">
    <location>
        <begin position="4"/>
        <end position="146"/>
    </location>
</feature>
<dbReference type="AlphaFoldDB" id="A0A5K1JYC7"/>
<feature type="compositionally biased region" description="Basic and acidic residues" evidence="1">
    <location>
        <begin position="168"/>
        <end position="183"/>
    </location>
</feature>
<gene>
    <name evidence="3" type="primary">A7EZM9</name>
</gene>
<accession>A0A5K1JYC7</accession>
<proteinExistence type="predicted"/>
<feature type="region of interest" description="Disordered" evidence="1">
    <location>
        <begin position="160"/>
        <end position="183"/>
    </location>
</feature>
<sequence length="275" mass="31130">MYATYDVYTPELNAAPILWKAVRNLEGTLSIPLTLHRILVPALKRTKKKDPAFHKHDNAMPEVSLVATVIVVMKMIYGMDGKLRQPRDNADPACVLPTLKELLQALRETETLDLKHTPPFSTATPRLVLDMDDGMLDEYLAFCEKALLPREDRMPARNAVTDQFPLGPDKETSRNGIENRDEDRVERADLSANLIAEGVDQLQPGEEYAIYNAQDILGSLPTDLELVISRAAKWAGVEDNYVCGAVERFERRLLRWWERQQRKERAGRSMGSASE</sequence>
<evidence type="ECO:0000313" key="3">
    <source>
        <dbReference type="EMBL" id="VWO97761.1"/>
    </source>
</evidence>
<dbReference type="EMBL" id="LR726508">
    <property type="protein sequence ID" value="VWO97761.1"/>
    <property type="molecule type" value="Genomic_DNA"/>
</dbReference>
<evidence type="ECO:0000259" key="2">
    <source>
        <dbReference type="Pfam" id="PF20645"/>
    </source>
</evidence>
<dbReference type="InterPro" id="IPR048538">
    <property type="entry name" value="Rrn7_cyclin_C"/>
</dbReference>
<organism evidence="3">
    <name type="scientific">Ganoderma boninense</name>
    <dbReference type="NCBI Taxonomy" id="34458"/>
    <lineage>
        <taxon>Eukaryota</taxon>
        <taxon>Fungi</taxon>
        <taxon>Dikarya</taxon>
        <taxon>Basidiomycota</taxon>
        <taxon>Agaricomycotina</taxon>
        <taxon>Agaricomycetes</taxon>
        <taxon>Polyporales</taxon>
        <taxon>Polyporaceae</taxon>
        <taxon>Ganoderma</taxon>
    </lineage>
</organism>